<dbReference type="RefSeq" id="WP_023493266.1">
    <property type="nucleotide sequence ID" value="NZ_AYLO01000010.1"/>
</dbReference>
<evidence type="ECO:0000256" key="1">
    <source>
        <dbReference type="ARBA" id="ARBA00007613"/>
    </source>
</evidence>
<dbReference type="STRING" id="1116472.MGMO_10c00030"/>
<dbReference type="Pfam" id="PF02321">
    <property type="entry name" value="OEP"/>
    <property type="match status" value="2"/>
</dbReference>
<dbReference type="PANTHER" id="PTHR30203">
    <property type="entry name" value="OUTER MEMBRANE CATION EFFLUX PROTEIN"/>
    <property type="match status" value="1"/>
</dbReference>
<dbReference type="PATRIC" id="fig|1116472.3.peg.357"/>
<dbReference type="GO" id="GO:0015562">
    <property type="term" value="F:efflux transmembrane transporter activity"/>
    <property type="evidence" value="ECO:0007669"/>
    <property type="project" value="InterPro"/>
</dbReference>
<dbReference type="Proteomes" id="UP000017842">
    <property type="component" value="Unassembled WGS sequence"/>
</dbReference>
<dbReference type="Gene3D" id="1.20.1600.10">
    <property type="entry name" value="Outer membrane efflux proteins (OEP)"/>
    <property type="match status" value="1"/>
</dbReference>
<gene>
    <name evidence="2" type="ORF">MGMO_10c00030</name>
</gene>
<keyword evidence="3" id="KW-1185">Reference proteome</keyword>
<evidence type="ECO:0000313" key="3">
    <source>
        <dbReference type="Proteomes" id="UP000017842"/>
    </source>
</evidence>
<dbReference type="InterPro" id="IPR010131">
    <property type="entry name" value="MdtP/NodT-like"/>
</dbReference>
<dbReference type="EMBL" id="AYLO01000010">
    <property type="protein sequence ID" value="ESS73781.1"/>
    <property type="molecule type" value="Genomic_DNA"/>
</dbReference>
<dbReference type="OrthoDB" id="5607838at2"/>
<dbReference type="eggNOG" id="COG1538">
    <property type="taxonomic scope" value="Bacteria"/>
</dbReference>
<comment type="similarity">
    <text evidence="1">Belongs to the outer membrane factor (OMF) (TC 1.B.17) family.</text>
</comment>
<accession>V5E2K4</accession>
<comment type="caution">
    <text evidence="2">The sequence shown here is derived from an EMBL/GenBank/DDBJ whole genome shotgun (WGS) entry which is preliminary data.</text>
</comment>
<evidence type="ECO:0000313" key="2">
    <source>
        <dbReference type="EMBL" id="ESS73781.1"/>
    </source>
</evidence>
<dbReference type="PANTHER" id="PTHR30203:SF24">
    <property type="entry name" value="BLR4935 PROTEIN"/>
    <property type="match status" value="1"/>
</dbReference>
<reference evidence="2 3" key="1">
    <citation type="journal article" date="2013" name="Genome Announc.">
        <title>Draft Genome Sequence of the Methanotrophic Gammaproteobacterium Methyloglobulus morosus DSM 22980 Strain KoM1.</title>
        <authorList>
            <person name="Poehlein A."/>
            <person name="Deutzmann J.S."/>
            <person name="Daniel R."/>
            <person name="Simeonova D.D."/>
        </authorList>
    </citation>
    <scope>NUCLEOTIDE SEQUENCE [LARGE SCALE GENOMIC DNA]</scope>
    <source>
        <strain evidence="2 3">KoM1</strain>
    </source>
</reference>
<dbReference type="InterPro" id="IPR003423">
    <property type="entry name" value="OMP_efflux"/>
</dbReference>
<sequence length="458" mass="51399">MSFVICPSPLRRACPAWTAVIFGLALFSPGLVIHISTGLFRVTWVEARAETQPTHDDESILTLDKAIEQALLGNPGLGEIKARAEAMAAIPSQEGTLPDPTIRLGALYLPTNSFNLRQDDFTMMEVGISQEIPFPGKLALREKIAEQEALAAADSVDEARLRLVREVKTGWWRLFYYDRALSLLDESEQFFLGLIDIAQAKYKVGKGTQQDVLLAQLELSKLKDEKLNLTSMRHGQEARLNALLDRTPEMPARIPAEADFKLPAIVESALQDKAFKLRPLFAQHRKMLDAAQSKVDLAQKGFYPDFTVGAFYDVRQNTPSGQSRSDFASVQLSMNLPIYAGRKQAKAIDQRKSELLQEQYALQDEHHKIQAEIAAKVAEYQHAKEKLSLLEHEIIPQAQQTLDSLLAGYQVNQTDFTDLLRTQLSFFQYQTQYWQALTNTQQILAELSAEVGEELDHG</sequence>
<dbReference type="SUPFAM" id="SSF56954">
    <property type="entry name" value="Outer membrane efflux proteins (OEP)"/>
    <property type="match status" value="1"/>
</dbReference>
<organism evidence="2 3">
    <name type="scientific">Methyloglobulus morosus KoM1</name>
    <dbReference type="NCBI Taxonomy" id="1116472"/>
    <lineage>
        <taxon>Bacteria</taxon>
        <taxon>Pseudomonadati</taxon>
        <taxon>Pseudomonadota</taxon>
        <taxon>Gammaproteobacteria</taxon>
        <taxon>Methylococcales</taxon>
        <taxon>Methylococcaceae</taxon>
        <taxon>Methyloglobulus</taxon>
    </lineage>
</organism>
<dbReference type="AlphaFoldDB" id="V5E2K4"/>
<protein>
    <submittedName>
        <fullName evidence="2">Outer membrane heavy metal efflux protein</fullName>
    </submittedName>
</protein>
<name>V5E2K4_9GAMM</name>
<proteinExistence type="inferred from homology"/>